<evidence type="ECO:0000256" key="12">
    <source>
        <dbReference type="ARBA" id="ARBA00023163"/>
    </source>
</evidence>
<evidence type="ECO:0000256" key="8">
    <source>
        <dbReference type="ARBA" id="ARBA00022833"/>
    </source>
</evidence>
<dbReference type="GO" id="GO:0003700">
    <property type="term" value="F:DNA-binding transcription factor activity"/>
    <property type="evidence" value="ECO:0007669"/>
    <property type="project" value="InterPro"/>
</dbReference>
<evidence type="ECO:0000256" key="2">
    <source>
        <dbReference type="ARBA" id="ARBA00001947"/>
    </source>
</evidence>
<keyword evidence="9" id="KW-0805">Transcription regulation</keyword>
<dbReference type="InterPro" id="IPR035451">
    <property type="entry name" value="Ada-like_dom_sf"/>
</dbReference>
<dbReference type="Pfam" id="PF06029">
    <property type="entry name" value="AlkA_N"/>
    <property type="match status" value="1"/>
</dbReference>
<dbReference type="SMART" id="SM00342">
    <property type="entry name" value="HTH_ARAC"/>
    <property type="match status" value="1"/>
</dbReference>
<dbReference type="Gene3D" id="3.30.310.20">
    <property type="entry name" value="DNA-3-methyladenine glycosylase AlkA, N-terminal domain"/>
    <property type="match status" value="1"/>
</dbReference>
<dbReference type="PROSITE" id="PS01124">
    <property type="entry name" value="HTH_ARAC_FAMILY_2"/>
    <property type="match status" value="1"/>
</dbReference>
<evidence type="ECO:0000256" key="9">
    <source>
        <dbReference type="ARBA" id="ARBA00023015"/>
    </source>
</evidence>
<keyword evidence="8" id="KW-0862">Zinc</keyword>
<sequence length="445" mass="50420">MQAFQQARMARDKRFDGVFFVAVKSTGIFCRPVCPAVLPKEQNVTYYNFAAQAMAAGYRPCLRCRPDSAPGSYAWKGVDTTVERALSLLSAFPHLSLQQIAEKLGITDRYLRGLFQQHLGLAPKRYQLYQQLLFAKQLLHQTGLSIEQVAQAAGFQSARRLQDNVRQHLQLTPSQIRGKQQHTRALELTLSFRPPYNWPQVRDFLALRAVPQMEWVDDDSYARTFRMDGRQGWFHARVDEANDCFVVKLEMQPLDNLKAVIDQIRRILDLDAQMPLISTALTNCGIAVQDQLPGLRLPGVWAPFEAGCRAILGQQVSVKAAIGLLTRLTELCGESSERGRLFPLPEAIAEADLTSLRMPSSRRETLKRFASYYLQHANPDPDDLLGIKGIGPWTVSYIKLRGYSQPDIWLDSDLVIKKQIANYALQPDQAAPWRSYLTLQLWSML</sequence>
<evidence type="ECO:0000256" key="4">
    <source>
        <dbReference type="ARBA" id="ARBA00022603"/>
    </source>
</evidence>
<dbReference type="GO" id="GO:0008168">
    <property type="term" value="F:methyltransferase activity"/>
    <property type="evidence" value="ECO:0007669"/>
    <property type="project" value="UniProtKB-KW"/>
</dbReference>
<gene>
    <name evidence="15" type="ORF">AT746_00105</name>
</gene>
<name>A0A0U3AFM6_9ALTE</name>
<evidence type="ECO:0000256" key="11">
    <source>
        <dbReference type="ARBA" id="ARBA00023159"/>
    </source>
</evidence>
<dbReference type="InterPro" id="IPR003265">
    <property type="entry name" value="HhH-GPD_domain"/>
</dbReference>
<dbReference type="GO" id="GO:0006307">
    <property type="term" value="P:DNA alkylation repair"/>
    <property type="evidence" value="ECO:0007669"/>
    <property type="project" value="TreeGrafter"/>
</dbReference>
<dbReference type="InterPro" id="IPR004026">
    <property type="entry name" value="Ada_DNA_repair_Zn-bd"/>
</dbReference>
<dbReference type="SUPFAM" id="SSF57884">
    <property type="entry name" value="Ada DNA repair protein, N-terminal domain (N-Ada 10)"/>
    <property type="match status" value="1"/>
</dbReference>
<reference evidence="15 16" key="1">
    <citation type="submission" date="2015-12" db="EMBL/GenBank/DDBJ databases">
        <title>Complete genome of Lacimicrobium alkaliphilum KCTC 32984.</title>
        <authorList>
            <person name="Kim S.-G."/>
            <person name="Lee Y.-J."/>
        </authorList>
    </citation>
    <scope>NUCLEOTIDE SEQUENCE [LARGE SCALE GENOMIC DNA]</scope>
    <source>
        <strain evidence="15 16">YelD216</strain>
    </source>
</reference>
<keyword evidence="10" id="KW-0238">DNA-binding</keyword>
<evidence type="ECO:0000256" key="6">
    <source>
        <dbReference type="ARBA" id="ARBA00022723"/>
    </source>
</evidence>
<dbReference type="Pfam" id="PF02805">
    <property type="entry name" value="Ada_Zn_binding"/>
    <property type="match status" value="1"/>
</dbReference>
<evidence type="ECO:0000256" key="13">
    <source>
        <dbReference type="ARBA" id="ARBA00023204"/>
    </source>
</evidence>
<dbReference type="STRING" id="1526571.AT746_00105"/>
<dbReference type="InterPro" id="IPR010316">
    <property type="entry name" value="AlkA_N"/>
</dbReference>
<keyword evidence="5" id="KW-0808">Transferase</keyword>
<dbReference type="InterPro" id="IPR018062">
    <property type="entry name" value="HTH_AraC-typ_CS"/>
</dbReference>
<evidence type="ECO:0000256" key="10">
    <source>
        <dbReference type="ARBA" id="ARBA00023125"/>
    </source>
</evidence>
<evidence type="ECO:0000256" key="3">
    <source>
        <dbReference type="ARBA" id="ARBA00012000"/>
    </source>
</evidence>
<dbReference type="InterPro" id="IPR051912">
    <property type="entry name" value="Alkylbase_DNA_Glycosylase/TA"/>
</dbReference>
<protein>
    <recommendedName>
        <fullName evidence="3">DNA-3-methyladenine glycosylase II</fullName>
        <ecNumber evidence="3">3.2.2.21</ecNumber>
    </recommendedName>
</protein>
<accession>A0A0U3AFM6</accession>
<dbReference type="SUPFAM" id="SSF46689">
    <property type="entry name" value="Homeodomain-like"/>
    <property type="match status" value="1"/>
</dbReference>
<dbReference type="SMART" id="SM00478">
    <property type="entry name" value="ENDO3c"/>
    <property type="match status" value="1"/>
</dbReference>
<dbReference type="KEGG" id="lal:AT746_00105"/>
<feature type="domain" description="HTH araC/xylS-type" evidence="14">
    <location>
        <begin position="76"/>
        <end position="179"/>
    </location>
</feature>
<dbReference type="Pfam" id="PF12833">
    <property type="entry name" value="HTH_18"/>
    <property type="match status" value="1"/>
</dbReference>
<dbReference type="GO" id="GO:0032259">
    <property type="term" value="P:methylation"/>
    <property type="evidence" value="ECO:0007669"/>
    <property type="project" value="UniProtKB-KW"/>
</dbReference>
<dbReference type="GO" id="GO:0008270">
    <property type="term" value="F:zinc ion binding"/>
    <property type="evidence" value="ECO:0007669"/>
    <property type="project" value="InterPro"/>
</dbReference>
<dbReference type="OrthoDB" id="9811249at2"/>
<evidence type="ECO:0000313" key="16">
    <source>
        <dbReference type="Proteomes" id="UP000068447"/>
    </source>
</evidence>
<keyword evidence="4" id="KW-0489">Methyltransferase</keyword>
<evidence type="ECO:0000313" key="15">
    <source>
        <dbReference type="EMBL" id="ALS96834.1"/>
    </source>
</evidence>
<dbReference type="GO" id="GO:0043916">
    <property type="term" value="F:DNA-7-methylguanine glycosylase activity"/>
    <property type="evidence" value="ECO:0007669"/>
    <property type="project" value="TreeGrafter"/>
</dbReference>
<proteinExistence type="predicted"/>
<dbReference type="SMART" id="SM01009">
    <property type="entry name" value="AlkA_N"/>
    <property type="match status" value="1"/>
</dbReference>
<keyword evidence="11" id="KW-0010">Activator</keyword>
<keyword evidence="7" id="KW-0227">DNA damage</keyword>
<dbReference type="Proteomes" id="UP000068447">
    <property type="component" value="Chromosome"/>
</dbReference>
<comment type="cofactor">
    <cofactor evidence="2">
        <name>Zn(2+)</name>
        <dbReference type="ChEBI" id="CHEBI:29105"/>
    </cofactor>
</comment>
<dbReference type="FunFam" id="3.40.10.10:FF:000001">
    <property type="entry name" value="DNA-3-methyladenine glycosylase 2"/>
    <property type="match status" value="1"/>
</dbReference>
<organism evidence="15 16">
    <name type="scientific">Lacimicrobium alkaliphilum</name>
    <dbReference type="NCBI Taxonomy" id="1526571"/>
    <lineage>
        <taxon>Bacteria</taxon>
        <taxon>Pseudomonadati</taxon>
        <taxon>Pseudomonadota</taxon>
        <taxon>Gammaproteobacteria</taxon>
        <taxon>Alteromonadales</taxon>
        <taxon>Alteromonadaceae</taxon>
        <taxon>Lacimicrobium</taxon>
    </lineage>
</organism>
<dbReference type="InterPro" id="IPR018060">
    <property type="entry name" value="HTH_AraC"/>
</dbReference>
<dbReference type="SUPFAM" id="SSF48150">
    <property type="entry name" value="DNA-glycosylase"/>
    <property type="match status" value="1"/>
</dbReference>
<keyword evidence="6" id="KW-0479">Metal-binding</keyword>
<dbReference type="InterPro" id="IPR011257">
    <property type="entry name" value="DNA_glycosylase"/>
</dbReference>
<comment type="catalytic activity">
    <reaction evidence="1">
        <text>Hydrolysis of alkylated DNA, releasing 3-methyladenine, 3-methylguanine, 7-methylguanine and 7-methyladenine.</text>
        <dbReference type="EC" id="3.2.2.21"/>
    </reaction>
</comment>
<keyword evidence="12" id="KW-0804">Transcription</keyword>
<dbReference type="GO" id="GO:0043565">
    <property type="term" value="F:sequence-specific DNA binding"/>
    <property type="evidence" value="ECO:0007669"/>
    <property type="project" value="InterPro"/>
</dbReference>
<dbReference type="GO" id="GO:0008725">
    <property type="term" value="F:DNA-3-methyladenine glycosylase activity"/>
    <property type="evidence" value="ECO:0007669"/>
    <property type="project" value="TreeGrafter"/>
</dbReference>
<keyword evidence="16" id="KW-1185">Reference proteome</keyword>
<dbReference type="EMBL" id="CP013650">
    <property type="protein sequence ID" value="ALS96834.1"/>
    <property type="molecule type" value="Genomic_DNA"/>
</dbReference>
<dbReference type="PANTHER" id="PTHR43003">
    <property type="entry name" value="DNA-3-METHYLADENINE GLYCOSYLASE"/>
    <property type="match status" value="1"/>
</dbReference>
<dbReference type="EC" id="3.2.2.21" evidence="3"/>
<evidence type="ECO:0000256" key="7">
    <source>
        <dbReference type="ARBA" id="ARBA00022763"/>
    </source>
</evidence>
<dbReference type="GO" id="GO:0032131">
    <property type="term" value="F:alkylated DNA binding"/>
    <property type="evidence" value="ECO:0007669"/>
    <property type="project" value="TreeGrafter"/>
</dbReference>
<dbReference type="GO" id="GO:0006285">
    <property type="term" value="P:base-excision repair, AP site formation"/>
    <property type="evidence" value="ECO:0007669"/>
    <property type="project" value="TreeGrafter"/>
</dbReference>
<dbReference type="PANTHER" id="PTHR43003:SF13">
    <property type="entry name" value="DNA-3-METHYLADENINE GLYCOSYLASE 2"/>
    <property type="match status" value="1"/>
</dbReference>
<dbReference type="Gene3D" id="3.40.10.10">
    <property type="entry name" value="DNA Methylphosphotriester Repair Domain"/>
    <property type="match status" value="1"/>
</dbReference>
<evidence type="ECO:0000256" key="1">
    <source>
        <dbReference type="ARBA" id="ARBA00000086"/>
    </source>
</evidence>
<dbReference type="CDD" id="cd00056">
    <property type="entry name" value="ENDO3c"/>
    <property type="match status" value="1"/>
</dbReference>
<keyword evidence="13" id="KW-0234">DNA repair</keyword>
<evidence type="ECO:0000259" key="14">
    <source>
        <dbReference type="PROSITE" id="PS01124"/>
    </source>
</evidence>
<dbReference type="GO" id="GO:0032993">
    <property type="term" value="C:protein-DNA complex"/>
    <property type="evidence" value="ECO:0007669"/>
    <property type="project" value="TreeGrafter"/>
</dbReference>
<dbReference type="GO" id="GO:0005737">
    <property type="term" value="C:cytoplasm"/>
    <property type="evidence" value="ECO:0007669"/>
    <property type="project" value="TreeGrafter"/>
</dbReference>
<dbReference type="AlphaFoldDB" id="A0A0U3AFM6"/>
<dbReference type="Gene3D" id="1.10.340.30">
    <property type="entry name" value="Hypothetical protein, domain 2"/>
    <property type="match status" value="1"/>
</dbReference>
<dbReference type="PROSITE" id="PS00041">
    <property type="entry name" value="HTH_ARAC_FAMILY_1"/>
    <property type="match status" value="1"/>
</dbReference>
<evidence type="ECO:0000256" key="5">
    <source>
        <dbReference type="ARBA" id="ARBA00022679"/>
    </source>
</evidence>
<dbReference type="InterPro" id="IPR037046">
    <property type="entry name" value="AlkA_N_sf"/>
</dbReference>
<dbReference type="InterPro" id="IPR009057">
    <property type="entry name" value="Homeodomain-like_sf"/>
</dbReference>
<dbReference type="SUPFAM" id="SSF55945">
    <property type="entry name" value="TATA-box binding protein-like"/>
    <property type="match status" value="1"/>
</dbReference>
<dbReference type="Gene3D" id="1.10.10.60">
    <property type="entry name" value="Homeodomain-like"/>
    <property type="match status" value="1"/>
</dbReference>